<proteinExistence type="predicted"/>
<reference evidence="1 2" key="1">
    <citation type="submission" date="2023-01" db="EMBL/GenBank/DDBJ databases">
        <title>Analysis of 21 Apiospora genomes using comparative genomics revels a genus with tremendous synthesis potential of carbohydrate active enzymes and secondary metabolites.</title>
        <authorList>
            <person name="Sorensen T."/>
        </authorList>
    </citation>
    <scope>NUCLEOTIDE SEQUENCE [LARGE SCALE GENOMIC DNA]</scope>
    <source>
        <strain evidence="1 2">CBS 20057</strain>
    </source>
</reference>
<evidence type="ECO:0000313" key="1">
    <source>
        <dbReference type="EMBL" id="KAK8006053.1"/>
    </source>
</evidence>
<dbReference type="EMBL" id="JAQQWI010000017">
    <property type="protein sequence ID" value="KAK8006053.1"/>
    <property type="molecule type" value="Genomic_DNA"/>
</dbReference>
<dbReference type="Proteomes" id="UP001396898">
    <property type="component" value="Unassembled WGS sequence"/>
</dbReference>
<sequence length="101" mass="11741">MWQQDCSQGQPSKTIEVHHKHVKSQWHLVQSLKRVLGEKDFYFEMRNDMYIIQVFQPKHMIQCEPAPCSKSAIDDGVETIDAESARPHPHLHPQDSTAIYT</sequence>
<comment type="caution">
    <text evidence="1">The sequence shown here is derived from an EMBL/GenBank/DDBJ whole genome shotgun (WGS) entry which is preliminary data.</text>
</comment>
<gene>
    <name evidence="1" type="ORF">PG991_012350</name>
</gene>
<keyword evidence="2" id="KW-1185">Reference proteome</keyword>
<evidence type="ECO:0000313" key="2">
    <source>
        <dbReference type="Proteomes" id="UP001396898"/>
    </source>
</evidence>
<name>A0ABR1RBD8_9PEZI</name>
<accession>A0ABR1RBD8</accession>
<protein>
    <submittedName>
        <fullName evidence="1">Uncharacterized protein</fullName>
    </submittedName>
</protein>
<organism evidence="1 2">
    <name type="scientific">Apiospora marii</name>
    <dbReference type="NCBI Taxonomy" id="335849"/>
    <lineage>
        <taxon>Eukaryota</taxon>
        <taxon>Fungi</taxon>
        <taxon>Dikarya</taxon>
        <taxon>Ascomycota</taxon>
        <taxon>Pezizomycotina</taxon>
        <taxon>Sordariomycetes</taxon>
        <taxon>Xylariomycetidae</taxon>
        <taxon>Amphisphaeriales</taxon>
        <taxon>Apiosporaceae</taxon>
        <taxon>Apiospora</taxon>
    </lineage>
</organism>